<dbReference type="Proteomes" id="UP000324222">
    <property type="component" value="Unassembled WGS sequence"/>
</dbReference>
<proteinExistence type="predicted"/>
<organism evidence="2 3">
    <name type="scientific">Portunus trituberculatus</name>
    <name type="common">Swimming crab</name>
    <name type="synonym">Neptunus trituberculatus</name>
    <dbReference type="NCBI Taxonomy" id="210409"/>
    <lineage>
        <taxon>Eukaryota</taxon>
        <taxon>Metazoa</taxon>
        <taxon>Ecdysozoa</taxon>
        <taxon>Arthropoda</taxon>
        <taxon>Crustacea</taxon>
        <taxon>Multicrustacea</taxon>
        <taxon>Malacostraca</taxon>
        <taxon>Eumalacostraca</taxon>
        <taxon>Eucarida</taxon>
        <taxon>Decapoda</taxon>
        <taxon>Pleocyemata</taxon>
        <taxon>Brachyura</taxon>
        <taxon>Eubrachyura</taxon>
        <taxon>Portunoidea</taxon>
        <taxon>Portunidae</taxon>
        <taxon>Portuninae</taxon>
        <taxon>Portunus</taxon>
    </lineage>
</organism>
<feature type="region of interest" description="Disordered" evidence="1">
    <location>
        <begin position="1"/>
        <end position="39"/>
    </location>
</feature>
<reference evidence="2 3" key="1">
    <citation type="submission" date="2019-05" db="EMBL/GenBank/DDBJ databases">
        <title>Another draft genome of Portunus trituberculatus and its Hox gene families provides insights of decapod evolution.</title>
        <authorList>
            <person name="Jeong J.-H."/>
            <person name="Song I."/>
            <person name="Kim S."/>
            <person name="Choi T."/>
            <person name="Kim D."/>
            <person name="Ryu S."/>
            <person name="Kim W."/>
        </authorList>
    </citation>
    <scope>NUCLEOTIDE SEQUENCE [LARGE SCALE GENOMIC DNA]</scope>
    <source>
        <tissue evidence="2">Muscle</tissue>
    </source>
</reference>
<keyword evidence="3" id="KW-1185">Reference proteome</keyword>
<evidence type="ECO:0000313" key="2">
    <source>
        <dbReference type="EMBL" id="MPC73610.1"/>
    </source>
</evidence>
<gene>
    <name evidence="2" type="ORF">E2C01_067945</name>
</gene>
<sequence>MKPKKDQKPANRPNSDTRVCRGNGPKPTWEPLPSKDLRTRGMAKVQSPKLVNSALPDELHVEASPA</sequence>
<name>A0A5B7HMF8_PORTR</name>
<dbReference type="EMBL" id="VSRR010037150">
    <property type="protein sequence ID" value="MPC73610.1"/>
    <property type="molecule type" value="Genomic_DNA"/>
</dbReference>
<accession>A0A5B7HMF8</accession>
<comment type="caution">
    <text evidence="2">The sequence shown here is derived from an EMBL/GenBank/DDBJ whole genome shotgun (WGS) entry which is preliminary data.</text>
</comment>
<evidence type="ECO:0000313" key="3">
    <source>
        <dbReference type="Proteomes" id="UP000324222"/>
    </source>
</evidence>
<evidence type="ECO:0000256" key="1">
    <source>
        <dbReference type="SAM" id="MobiDB-lite"/>
    </source>
</evidence>
<protein>
    <submittedName>
        <fullName evidence="2">Uncharacterized protein</fullName>
    </submittedName>
</protein>
<dbReference type="AlphaFoldDB" id="A0A5B7HMF8"/>